<protein>
    <submittedName>
        <fullName evidence="1">Uncharacterized protein</fullName>
    </submittedName>
</protein>
<dbReference type="Proteomes" id="UP001243375">
    <property type="component" value="Unassembled WGS sequence"/>
</dbReference>
<evidence type="ECO:0000313" key="1">
    <source>
        <dbReference type="EMBL" id="KAJ9125172.1"/>
    </source>
</evidence>
<comment type="caution">
    <text evidence="1">The sequence shown here is derived from an EMBL/GenBank/DDBJ whole genome shotgun (WGS) entry which is preliminary data.</text>
</comment>
<evidence type="ECO:0000313" key="2">
    <source>
        <dbReference type="Proteomes" id="UP001243375"/>
    </source>
</evidence>
<dbReference type="EMBL" id="JASBWU010000001">
    <property type="protein sequence ID" value="KAJ9125172.1"/>
    <property type="molecule type" value="Genomic_DNA"/>
</dbReference>
<name>A0ACC2XPJ2_9TREE</name>
<keyword evidence="2" id="KW-1185">Reference proteome</keyword>
<proteinExistence type="predicted"/>
<gene>
    <name evidence="1" type="ORF">QFC22_000126</name>
</gene>
<sequence>MCSRLVSDNLLVAYIAPSNGCRCPAVRPPVAPLDLPTTKDLDVTTVVLEKAKETEIKGDAASRSLRPATTTTYTNLRKTRNSTAYVSVGRNHVHWILAVMLAFFSFTMLEVARSTCFYLLGCRYPIQISRAADLKLHCCGVATGLQFGPDFLSLDQSENFEAISLLGDAAFELGWISIATSLWLTASCLDSVLSGIIPNDSCSFLNPAGVEFILTSTLAGAWISRLIHYWGLFQLIWTSTTISLRTEWMVYSVSYMAVCITSLLLLNAIWVAQAALTMAREQGMSLWVAALYQVNDLARYEDDQEGELLEDAEEGFVNYDQYLYWDKR</sequence>
<accession>A0ACC2XPJ2</accession>
<reference evidence="1" key="1">
    <citation type="submission" date="2023-04" db="EMBL/GenBank/DDBJ databases">
        <title>Draft Genome sequencing of Naganishia species isolated from polar environments using Oxford Nanopore Technology.</title>
        <authorList>
            <person name="Leo P."/>
            <person name="Venkateswaran K."/>
        </authorList>
    </citation>
    <scope>NUCLEOTIDE SEQUENCE</scope>
    <source>
        <strain evidence="1">MNA-CCFEE 5425</strain>
    </source>
</reference>
<organism evidence="1 2">
    <name type="scientific">Naganishia vaughanmartiniae</name>
    <dbReference type="NCBI Taxonomy" id="1424756"/>
    <lineage>
        <taxon>Eukaryota</taxon>
        <taxon>Fungi</taxon>
        <taxon>Dikarya</taxon>
        <taxon>Basidiomycota</taxon>
        <taxon>Agaricomycotina</taxon>
        <taxon>Tremellomycetes</taxon>
        <taxon>Filobasidiales</taxon>
        <taxon>Filobasidiaceae</taxon>
        <taxon>Naganishia</taxon>
    </lineage>
</organism>